<protein>
    <submittedName>
        <fullName evidence="2">DUF1275 domain-containing protein</fullName>
    </submittedName>
</protein>
<dbReference type="PANTHER" id="PTHR37314">
    <property type="entry name" value="SLR0142 PROTEIN"/>
    <property type="match status" value="1"/>
</dbReference>
<dbReference type="EMBL" id="CP102845">
    <property type="protein sequence ID" value="UVF20065.1"/>
    <property type="molecule type" value="Genomic_DNA"/>
</dbReference>
<dbReference type="Pfam" id="PF06912">
    <property type="entry name" value="DUF1275"/>
    <property type="match status" value="1"/>
</dbReference>
<evidence type="ECO:0000256" key="1">
    <source>
        <dbReference type="SAM" id="Phobius"/>
    </source>
</evidence>
<evidence type="ECO:0000313" key="3">
    <source>
        <dbReference type="Proteomes" id="UP001017257"/>
    </source>
</evidence>
<organism evidence="2 3">
    <name type="scientific">Microvirga terrae</name>
    <dbReference type="NCBI Taxonomy" id="2740529"/>
    <lineage>
        <taxon>Bacteria</taxon>
        <taxon>Pseudomonadati</taxon>
        <taxon>Pseudomonadota</taxon>
        <taxon>Alphaproteobacteria</taxon>
        <taxon>Hyphomicrobiales</taxon>
        <taxon>Methylobacteriaceae</taxon>
        <taxon>Microvirga</taxon>
    </lineage>
</organism>
<sequence length="263" mass="27864">MRVQSTKPGHRDFTIRSVRTIAASERTGMADTLLGMALTFVAGAVNAGGLLAVGQYTSHMSGIVSATADNIALGSLGLAGLGLGAFLPFVFGAACSAMLINWGRRHHLGSRYAMPLMLEAFLLLAFGLLGWLTHPSPGFAVVAVPLLCFMMGLQNATVTKISGARMRTTHVTGIVTDIGIELGKLFYWNRNAHNPDRVLADRGKLRLLVLLFASFFAGGIIGAIGFSRIGFLFALPFALLLLLLAGPPLAEDAAALTRRATKR</sequence>
<feature type="transmembrane region" description="Helical" evidence="1">
    <location>
        <begin position="231"/>
        <end position="250"/>
    </location>
</feature>
<keyword evidence="1" id="KW-0472">Membrane</keyword>
<evidence type="ECO:0000313" key="2">
    <source>
        <dbReference type="EMBL" id="UVF20065.1"/>
    </source>
</evidence>
<feature type="transmembrane region" description="Helical" evidence="1">
    <location>
        <begin position="33"/>
        <end position="56"/>
    </location>
</feature>
<feature type="transmembrane region" description="Helical" evidence="1">
    <location>
        <begin position="76"/>
        <end position="100"/>
    </location>
</feature>
<feature type="transmembrane region" description="Helical" evidence="1">
    <location>
        <begin position="207"/>
        <end position="225"/>
    </location>
</feature>
<feature type="transmembrane region" description="Helical" evidence="1">
    <location>
        <begin position="138"/>
        <end position="158"/>
    </location>
</feature>
<dbReference type="InterPro" id="IPR010699">
    <property type="entry name" value="DUF1275"/>
</dbReference>
<feature type="transmembrane region" description="Helical" evidence="1">
    <location>
        <begin position="112"/>
        <end position="132"/>
    </location>
</feature>
<gene>
    <name evidence="2" type="ORF">HPT29_002625</name>
</gene>
<name>A0ABY5RS46_9HYPH</name>
<accession>A0ABY5RS46</accession>
<dbReference type="Proteomes" id="UP001017257">
    <property type="component" value="Chromosome"/>
</dbReference>
<dbReference type="PANTHER" id="PTHR37314:SF4">
    <property type="entry name" value="UPF0700 TRANSMEMBRANE PROTEIN YOAK"/>
    <property type="match status" value="1"/>
</dbReference>
<reference evidence="2" key="1">
    <citation type="submission" date="2022-08" db="EMBL/GenBank/DDBJ databases">
        <title>Microvirga terrae sp. nov., isolated from soil.</title>
        <authorList>
            <person name="Kim K.H."/>
            <person name="Seo Y.L."/>
            <person name="Kim J.M."/>
            <person name="Lee J.K."/>
            <person name="Han D.M."/>
            <person name="Jeon C.O."/>
        </authorList>
    </citation>
    <scope>NUCLEOTIDE SEQUENCE</scope>
    <source>
        <strain evidence="2">R24</strain>
    </source>
</reference>
<keyword evidence="1" id="KW-1133">Transmembrane helix</keyword>
<keyword evidence="3" id="KW-1185">Reference proteome</keyword>
<keyword evidence="1" id="KW-0812">Transmembrane</keyword>
<proteinExistence type="predicted"/>